<dbReference type="Pfam" id="PF09648">
    <property type="entry name" value="YycI"/>
    <property type="match status" value="1"/>
</dbReference>
<dbReference type="OrthoDB" id="2388036at2"/>
<keyword evidence="1" id="KW-0812">Transmembrane</keyword>
<dbReference type="RefSeq" id="WP_104848404.1">
    <property type="nucleotide sequence ID" value="NZ_PKOZ01000002.1"/>
</dbReference>
<feature type="transmembrane region" description="Helical" evidence="1">
    <location>
        <begin position="9"/>
        <end position="26"/>
    </location>
</feature>
<accession>A0A2S7N1X2</accession>
<keyword evidence="4" id="KW-1185">Reference proteome</keyword>
<evidence type="ECO:0000256" key="1">
    <source>
        <dbReference type="SAM" id="Phobius"/>
    </source>
</evidence>
<dbReference type="Proteomes" id="UP000239663">
    <property type="component" value="Unassembled WGS sequence"/>
</dbReference>
<name>A0A2S7N1X2_9BACI</name>
<evidence type="ECO:0000313" key="4">
    <source>
        <dbReference type="Proteomes" id="UP000239663"/>
    </source>
</evidence>
<gene>
    <name evidence="3" type="ORF">CYL18_05065</name>
</gene>
<evidence type="ECO:0000313" key="3">
    <source>
        <dbReference type="EMBL" id="PQD95975.1"/>
    </source>
</evidence>
<protein>
    <submittedName>
        <fullName evidence="3">Transcriptional regulator</fullName>
    </submittedName>
</protein>
<sequence>MDWNKTKSLFIVVFLVLDIFLLYQFIGFKATKLEVNKESTVEEKLEDAGIEYSSMPGGSVTEKTISAKAKVFTEKDISTLKNQNAVLGNENTIVSTLETPIPIGTGEGKYFDLETFMKKEITEGTSYKFWSKEDQTIIYSQVYNERVLFNNQDAQIVFQLNEKNEVVGYEQTMLDNIEEFNENQAIKPAVEALGSLLTNGYLSVGSKVTNPELGYYTLVEVTESEILVLVPTWHFKVDGQEDYFVEGTGSEVLNTEEENLTE</sequence>
<dbReference type="EMBL" id="PKOZ01000002">
    <property type="protein sequence ID" value="PQD95975.1"/>
    <property type="molecule type" value="Genomic_DNA"/>
</dbReference>
<evidence type="ECO:0000259" key="2">
    <source>
        <dbReference type="Pfam" id="PF09648"/>
    </source>
</evidence>
<reference evidence="3 4" key="1">
    <citation type="submission" date="2017-12" db="EMBL/GenBank/DDBJ databases">
        <title>Taxonomic description and draft genome of Pradoshia cofamensis Gen. nov., sp. nov., a thermotolerant bacillale isolated from anterior gut of earthworm Eisenia fetida.</title>
        <authorList>
            <person name="Saha T."/>
            <person name="Chakraborty R."/>
        </authorList>
    </citation>
    <scope>NUCLEOTIDE SEQUENCE [LARGE SCALE GENOMIC DNA]</scope>
    <source>
        <strain evidence="3 4">EAG3</strain>
    </source>
</reference>
<organism evidence="3 4">
    <name type="scientific">Pradoshia eiseniae</name>
    <dbReference type="NCBI Taxonomy" id="2064768"/>
    <lineage>
        <taxon>Bacteria</taxon>
        <taxon>Bacillati</taxon>
        <taxon>Bacillota</taxon>
        <taxon>Bacilli</taxon>
        <taxon>Bacillales</taxon>
        <taxon>Bacillaceae</taxon>
        <taxon>Pradoshia</taxon>
    </lineage>
</organism>
<keyword evidence="1" id="KW-0472">Membrane</keyword>
<feature type="domain" description="Regulatory protein YycH-like" evidence="2">
    <location>
        <begin position="35"/>
        <end position="247"/>
    </location>
</feature>
<dbReference type="GO" id="GO:0016020">
    <property type="term" value="C:membrane"/>
    <property type="evidence" value="ECO:0007669"/>
    <property type="project" value="InterPro"/>
</dbReference>
<proteinExistence type="predicted"/>
<keyword evidence="1" id="KW-1133">Transmembrane helix</keyword>
<dbReference type="Gene3D" id="2.40.128.690">
    <property type="entry name" value="YycH protein, domain 3-like"/>
    <property type="match status" value="1"/>
</dbReference>
<dbReference type="AlphaFoldDB" id="A0A2S7N1X2"/>
<dbReference type="InterPro" id="IPR018604">
    <property type="entry name" value="YycI-like"/>
</dbReference>
<comment type="caution">
    <text evidence="3">The sequence shown here is derived from an EMBL/GenBank/DDBJ whole genome shotgun (WGS) entry which is preliminary data.</text>
</comment>